<reference evidence="1" key="2">
    <citation type="journal article" date="2015" name="Data Brief">
        <title>Shoot transcriptome of the giant reed, Arundo donax.</title>
        <authorList>
            <person name="Barrero R.A."/>
            <person name="Guerrero F.D."/>
            <person name="Moolhuijzen P."/>
            <person name="Goolsby J.A."/>
            <person name="Tidwell J."/>
            <person name="Bellgard S.E."/>
            <person name="Bellgard M.I."/>
        </authorList>
    </citation>
    <scope>NUCLEOTIDE SEQUENCE</scope>
    <source>
        <tissue evidence="1">Shoot tissue taken approximately 20 cm above the soil surface</tissue>
    </source>
</reference>
<dbReference type="EMBL" id="GBRH01200123">
    <property type="protein sequence ID" value="JAD97772.1"/>
    <property type="molecule type" value="Transcribed_RNA"/>
</dbReference>
<reference evidence="1" key="1">
    <citation type="submission" date="2014-09" db="EMBL/GenBank/DDBJ databases">
        <authorList>
            <person name="Magalhaes I.L.F."/>
            <person name="Oliveira U."/>
            <person name="Santos F.R."/>
            <person name="Vidigal T.H.D.A."/>
            <person name="Brescovit A.D."/>
            <person name="Santos A.J."/>
        </authorList>
    </citation>
    <scope>NUCLEOTIDE SEQUENCE</scope>
    <source>
        <tissue evidence="1">Shoot tissue taken approximately 20 cm above the soil surface</tissue>
    </source>
</reference>
<name>A0A0A9EP09_ARUDO</name>
<evidence type="ECO:0000313" key="1">
    <source>
        <dbReference type="EMBL" id="JAD97772.1"/>
    </source>
</evidence>
<protein>
    <submittedName>
        <fullName evidence="1">Uncharacterized protein</fullName>
    </submittedName>
</protein>
<dbReference type="AlphaFoldDB" id="A0A0A9EP09"/>
<organism evidence="1">
    <name type="scientific">Arundo donax</name>
    <name type="common">Giant reed</name>
    <name type="synonym">Donax arundinaceus</name>
    <dbReference type="NCBI Taxonomy" id="35708"/>
    <lineage>
        <taxon>Eukaryota</taxon>
        <taxon>Viridiplantae</taxon>
        <taxon>Streptophyta</taxon>
        <taxon>Embryophyta</taxon>
        <taxon>Tracheophyta</taxon>
        <taxon>Spermatophyta</taxon>
        <taxon>Magnoliopsida</taxon>
        <taxon>Liliopsida</taxon>
        <taxon>Poales</taxon>
        <taxon>Poaceae</taxon>
        <taxon>PACMAD clade</taxon>
        <taxon>Arundinoideae</taxon>
        <taxon>Arundineae</taxon>
        <taxon>Arundo</taxon>
    </lineage>
</organism>
<accession>A0A0A9EP09</accession>
<proteinExistence type="predicted"/>
<sequence length="28" mass="3250">MNKETARPIVQFVSQRGLFCPFPLNMQP</sequence>